<proteinExistence type="predicted"/>
<dbReference type="Proteomes" id="UP000561417">
    <property type="component" value="Unassembled WGS sequence"/>
</dbReference>
<comment type="caution">
    <text evidence="1">The sequence shown here is derived from an EMBL/GenBank/DDBJ whole genome shotgun (WGS) entry which is preliminary data.</text>
</comment>
<keyword evidence="1" id="KW-0418">Kinase</keyword>
<protein>
    <submittedName>
        <fullName evidence="1">Pyruvate kinase</fullName>
    </submittedName>
</protein>
<keyword evidence="2" id="KW-1185">Reference proteome</keyword>
<organism evidence="1 2">
    <name type="scientific">Bartonella callosciuri</name>
    <dbReference type="NCBI Taxonomy" id="686223"/>
    <lineage>
        <taxon>Bacteria</taxon>
        <taxon>Pseudomonadati</taxon>
        <taxon>Pseudomonadota</taxon>
        <taxon>Alphaproteobacteria</taxon>
        <taxon>Hyphomicrobiales</taxon>
        <taxon>Bartonellaceae</taxon>
        <taxon>Bartonella</taxon>
    </lineage>
</organism>
<sequence length="37" mass="4064">MAGTHISDRKGVSFPATILPFGSMTPKDKYDLHAMLE</sequence>
<evidence type="ECO:0000313" key="1">
    <source>
        <dbReference type="EMBL" id="MBB5074192.1"/>
    </source>
</evidence>
<gene>
    <name evidence="1" type="ORF">HNQ69_001329</name>
</gene>
<keyword evidence="1" id="KW-0808">Transferase</keyword>
<dbReference type="EMBL" id="JACHIM010000006">
    <property type="protein sequence ID" value="MBB5074192.1"/>
    <property type="molecule type" value="Genomic_DNA"/>
</dbReference>
<name>A0A840NXX9_9HYPH</name>
<dbReference type="AlphaFoldDB" id="A0A840NXX9"/>
<evidence type="ECO:0000313" key="2">
    <source>
        <dbReference type="Proteomes" id="UP000561417"/>
    </source>
</evidence>
<accession>A0A840NXX9</accession>
<reference evidence="1 2" key="1">
    <citation type="submission" date="2020-08" db="EMBL/GenBank/DDBJ databases">
        <title>Genomic Encyclopedia of Type Strains, Phase IV (KMG-IV): sequencing the most valuable type-strain genomes for metagenomic binning, comparative biology and taxonomic classification.</title>
        <authorList>
            <person name="Goeker M."/>
        </authorList>
    </citation>
    <scope>NUCLEOTIDE SEQUENCE [LARGE SCALE GENOMIC DNA]</scope>
    <source>
        <strain evidence="1 2">DSM 28538</strain>
    </source>
</reference>
<keyword evidence="1" id="KW-0670">Pyruvate</keyword>
<dbReference type="GO" id="GO:0016301">
    <property type="term" value="F:kinase activity"/>
    <property type="evidence" value="ECO:0007669"/>
    <property type="project" value="UniProtKB-KW"/>
</dbReference>